<reference evidence="1 2" key="1">
    <citation type="submission" date="2008-12" db="EMBL/GenBank/DDBJ databases">
        <authorList>
            <person name="Fulton L."/>
            <person name="Clifton S."/>
            <person name="Fulton B."/>
            <person name="Xu J."/>
            <person name="Minx P."/>
            <person name="Pepin K.H."/>
            <person name="Johnson M."/>
            <person name="Bhonagiri V."/>
            <person name="Nash W.E."/>
            <person name="Mardis E.R."/>
            <person name="Wilson R.K."/>
        </authorList>
    </citation>
    <scope>NUCLEOTIDE SEQUENCE [LARGE SCALE GENOMIC DNA]</scope>
    <source>
        <strain evidence="1 2">DSM 12042</strain>
    </source>
</reference>
<gene>
    <name evidence="1" type="ORF">HOLDEFILI_03467</name>
</gene>
<organism evidence="1 2">
    <name type="scientific">Holdemania filiformis DSM 12042</name>
    <dbReference type="NCBI Taxonomy" id="545696"/>
    <lineage>
        <taxon>Bacteria</taxon>
        <taxon>Bacillati</taxon>
        <taxon>Bacillota</taxon>
        <taxon>Erysipelotrichia</taxon>
        <taxon>Erysipelotrichales</taxon>
        <taxon>Erysipelotrichaceae</taxon>
        <taxon>Holdemania</taxon>
    </lineage>
</organism>
<proteinExistence type="predicted"/>
<reference evidence="1 2" key="2">
    <citation type="submission" date="2009-02" db="EMBL/GenBank/DDBJ databases">
        <title>Draft genome sequence of Holdemania filiformis DSM 12042.</title>
        <authorList>
            <person name="Sudarsanam P."/>
            <person name="Ley R."/>
            <person name="Guruge J."/>
            <person name="Turnbaugh P.J."/>
            <person name="Mahowald M."/>
            <person name="Liep D."/>
            <person name="Gordon J."/>
        </authorList>
    </citation>
    <scope>NUCLEOTIDE SEQUENCE [LARGE SCALE GENOMIC DNA]</scope>
    <source>
        <strain evidence="1 2">DSM 12042</strain>
    </source>
</reference>
<evidence type="ECO:0000313" key="2">
    <source>
        <dbReference type="Proteomes" id="UP000005950"/>
    </source>
</evidence>
<evidence type="ECO:0000313" key="1">
    <source>
        <dbReference type="EMBL" id="EEF66385.1"/>
    </source>
</evidence>
<comment type="caution">
    <text evidence="1">The sequence shown here is derived from an EMBL/GenBank/DDBJ whole genome shotgun (WGS) entry which is preliminary data.</text>
</comment>
<accession>B9YCA8</accession>
<dbReference type="Proteomes" id="UP000005950">
    <property type="component" value="Unassembled WGS sequence"/>
</dbReference>
<dbReference type="EMBL" id="ACCF01000218">
    <property type="protein sequence ID" value="EEF66385.1"/>
    <property type="molecule type" value="Genomic_DNA"/>
</dbReference>
<dbReference type="AlphaFoldDB" id="B9YCA8"/>
<name>B9YCA8_9FIRM</name>
<sequence>MRICLNRSFFHFKLIILFYVEIKKLGYRIRKYFLPAKVSEFYILS</sequence>
<dbReference type="HOGENOM" id="CLU_3200707_0_0_9"/>
<protein>
    <submittedName>
        <fullName evidence="1">Uncharacterized protein</fullName>
    </submittedName>
</protein>
<dbReference type="STRING" id="545696.HOLDEFILI_03467"/>